<name>A0A367ZP95_9BACT</name>
<feature type="region of interest" description="Disordered" evidence="1">
    <location>
        <begin position="44"/>
        <end position="66"/>
    </location>
</feature>
<evidence type="ECO:0000313" key="3">
    <source>
        <dbReference type="Proteomes" id="UP000252355"/>
    </source>
</evidence>
<comment type="caution">
    <text evidence="2">The sequence shown here is derived from an EMBL/GenBank/DDBJ whole genome shotgun (WGS) entry which is preliminary data.</text>
</comment>
<evidence type="ECO:0000313" key="2">
    <source>
        <dbReference type="EMBL" id="RCK79923.1"/>
    </source>
</evidence>
<evidence type="ECO:0000256" key="1">
    <source>
        <dbReference type="SAM" id="MobiDB-lite"/>
    </source>
</evidence>
<proteinExistence type="predicted"/>
<sequence>MNVQRETTPPPVVATPLGERAALPGGLRELFEIDLFRQAVGAPTTTENQHFAWSNRRRPTAQHPKI</sequence>
<feature type="compositionally biased region" description="Basic residues" evidence="1">
    <location>
        <begin position="55"/>
        <end position="66"/>
    </location>
</feature>
<accession>A0A367ZP95</accession>
<protein>
    <submittedName>
        <fullName evidence="2">Uncharacterized protein</fullName>
    </submittedName>
</protein>
<reference evidence="2 3" key="1">
    <citation type="submission" date="2018-05" db="EMBL/GenBank/DDBJ databases">
        <title>A metagenomic window into the 2 km-deep terrestrial subsurface aquifer revealed taxonomically and functionally diverse microbial community comprising novel uncultured bacterial lineages.</title>
        <authorList>
            <person name="Kadnikov V.V."/>
            <person name="Mardanov A.V."/>
            <person name="Beletsky A.V."/>
            <person name="Banks D."/>
            <person name="Pimenov N.V."/>
            <person name="Frank Y.A."/>
            <person name="Karnachuk O.V."/>
            <person name="Ravin N.V."/>
        </authorList>
    </citation>
    <scope>NUCLEOTIDE SEQUENCE [LARGE SCALE GENOMIC DNA]</scope>
    <source>
        <strain evidence="2">BY5</strain>
    </source>
</reference>
<organism evidence="2 3">
    <name type="scientific">Candidatus Ozemobacter sibiricus</name>
    <dbReference type="NCBI Taxonomy" id="2268124"/>
    <lineage>
        <taxon>Bacteria</taxon>
        <taxon>Candidatus Ozemobacteria</taxon>
        <taxon>Candidatus Ozemobacterales</taxon>
        <taxon>Candidatus Ozemobacteraceae</taxon>
        <taxon>Candidatus Ozemobacter</taxon>
    </lineage>
</organism>
<dbReference type="AlphaFoldDB" id="A0A367ZP95"/>
<gene>
    <name evidence="2" type="ORF">OZSIB_3792</name>
</gene>
<dbReference type="Proteomes" id="UP000252355">
    <property type="component" value="Unassembled WGS sequence"/>
</dbReference>
<dbReference type="EMBL" id="QOQW01000009">
    <property type="protein sequence ID" value="RCK79923.1"/>
    <property type="molecule type" value="Genomic_DNA"/>
</dbReference>